<sequence length="1269" mass="139719">MKHFADLVARTLYRCVGLLGGGLVLLALYVSLGRQLVPLVAEYRADAEAIVARQLGVPVSIERLEGRWDGLLPRLLAHDVFIGEGDNPLRLDRLELVPDLAESLWTRQPYLSELRLAGLHLSLQQDDTGAWRVEGFSPHTPQAAADPQAILQGLRRVRNLLLIDSQLTLTVAGGQPQTLSYANLALQSQGERLRLDGHLLLPDGKPLALQARLDVDGRQWQDSALDLYLDLPQSDWAALVPGHLPSDWRVRQLEMGGELWLRIRERRLERGVARLQAPRLELAQGERSVAPLSELGVTVHAEQREAGWHMQLDGLTFVQGEEHQGDMRLLLDQQRATGHWRLRADHVQLRPLAHLLREVMVLPEVAAEALDDLAPSGLLRNLQLDYRPDRELAQRLSYSANLEAVSIREHGWVPAAGNVSGSITGDLGSGELRFDSRDFSLHLARLFPAAWHYRRSQGSLQWHLDEQAFTLRAPYLRLDGEEGQLAGDLLIRLMRDPEAEDYMDLRVGMSDADARFTERYLPTLSPALTPALVDWLKDAIRAGHVEQGYFQYQGSLNKGAPAVAHHLGLYFKVRDAELAFQPGWPALREGRGEVLVENGRVRVRLDEGRILNSQVLQAQAEIAPAREGHTPRLALQGKVIGTLADGMHILQEAPLGTGQVFAGWQAEGPLQAQLDLDIPLARGAQPQIRVDFSSRDASLQLREPELKLRALAGDFRYDSAKGLSATRVSARAFGRDVSGRILATGRPGEPLSRIEVRGSLALESLTRWLGVTQQLPARGELPYQLRVDIGGAAARLQVDSSLQGLAIDLPEPFRKGASTRRDTSFHMTLQGEQRRYEFQHAALAALVYMAPAGRLQEGRGELRLGGGAAALPGNQGLRVRGRLSQLDWNAWQAVLENVQGEGRQGMPADLSFLREARLRLDRFEGFGTRIDSLDVDLRSIQNAWQLGLRSQVVDGQVRLPSATGAPIDVRLRYLRLPAAKEADAQSVSVDPLAGIDPASLPAVDLLIEQLFRGDSLLGRWALKLRPVAGGTAMSDIDLDLKGLKIGGEMTWKDGRTTYKGRLHGGNLEDVLLAWGFAPSTSSNSFHLDADGNWPGSPAWFALQRYSGTLAPQLRNGQFKEVEGSAQALRVFGLLNFNAIGRRLRLDFSDLFGKGLGYDRLKGTLQASDGVFLTREPITVTSPSSNLELNGRLDMVTDSIDAKLLVTLPVSNNLPLAALIVGAPAIGGALFIADKLLGDRVARFATVQYDVKGAWQSPQITFDRPFEKPN</sequence>
<dbReference type="RefSeq" id="WP_131185064.1">
    <property type="nucleotide sequence ID" value="NZ_QJUO01000021.1"/>
</dbReference>
<accession>A0A4Q9R213</accession>
<dbReference type="PANTHER" id="PTHR38690">
    <property type="entry name" value="PROTEASE-RELATED"/>
    <property type="match status" value="1"/>
</dbReference>
<keyword evidence="1" id="KW-0812">Transmembrane</keyword>
<dbReference type="Pfam" id="PF13116">
    <property type="entry name" value="YhdP"/>
    <property type="match status" value="1"/>
</dbReference>
<feature type="transmembrane region" description="Helical" evidence="1">
    <location>
        <begin position="12"/>
        <end position="32"/>
    </location>
</feature>
<evidence type="ECO:0000313" key="4">
    <source>
        <dbReference type="Proteomes" id="UP000292639"/>
    </source>
</evidence>
<comment type="caution">
    <text evidence="3">The sequence shown here is derived from an EMBL/GenBank/DDBJ whole genome shotgun (WGS) entry which is preliminary data.</text>
</comment>
<dbReference type="NCBIfam" id="TIGR02099">
    <property type="entry name" value="YhdP family protein"/>
    <property type="match status" value="1"/>
</dbReference>
<name>A0A4Q9R213_9GAMM</name>
<protein>
    <submittedName>
        <fullName evidence="3">TIGR02099 family protein</fullName>
    </submittedName>
</protein>
<proteinExistence type="predicted"/>
<evidence type="ECO:0000256" key="1">
    <source>
        <dbReference type="SAM" id="Phobius"/>
    </source>
</evidence>
<feature type="domain" description="YhdP central" evidence="2">
    <location>
        <begin position="16"/>
        <end position="1259"/>
    </location>
</feature>
<evidence type="ECO:0000313" key="3">
    <source>
        <dbReference type="EMBL" id="TBU92830.1"/>
    </source>
</evidence>
<keyword evidence="4" id="KW-1185">Reference proteome</keyword>
<dbReference type="PANTHER" id="PTHR38690:SF1">
    <property type="entry name" value="PROTEASE"/>
    <property type="match status" value="1"/>
</dbReference>
<dbReference type="Proteomes" id="UP000292639">
    <property type="component" value="Unassembled WGS sequence"/>
</dbReference>
<reference evidence="3 4" key="1">
    <citation type="submission" date="2018-06" db="EMBL/GenBank/DDBJ databases">
        <title>Three novel Pseudomonas species isolated from symptomatic oak.</title>
        <authorList>
            <person name="Bueno-Gonzalez V."/>
            <person name="Brady C."/>
        </authorList>
    </citation>
    <scope>NUCLEOTIDE SEQUENCE [LARGE SCALE GENOMIC DNA]</scope>
    <source>
        <strain evidence="3 4">P17C</strain>
    </source>
</reference>
<keyword evidence="1" id="KW-0472">Membrane</keyword>
<organism evidence="3 4">
    <name type="scientific">Stutzerimonas kirkiae</name>
    <dbReference type="NCBI Taxonomy" id="2211392"/>
    <lineage>
        <taxon>Bacteria</taxon>
        <taxon>Pseudomonadati</taxon>
        <taxon>Pseudomonadota</taxon>
        <taxon>Gammaproteobacteria</taxon>
        <taxon>Pseudomonadales</taxon>
        <taxon>Pseudomonadaceae</taxon>
        <taxon>Stutzerimonas</taxon>
    </lineage>
</organism>
<evidence type="ECO:0000259" key="2">
    <source>
        <dbReference type="Pfam" id="PF13116"/>
    </source>
</evidence>
<dbReference type="EMBL" id="QJUP01000022">
    <property type="protein sequence ID" value="TBU92830.1"/>
    <property type="molecule type" value="Genomic_DNA"/>
</dbReference>
<dbReference type="InterPro" id="IPR011836">
    <property type="entry name" value="YhdP"/>
</dbReference>
<gene>
    <name evidence="3" type="ORF">DNJ96_14570</name>
</gene>
<dbReference type="AlphaFoldDB" id="A0A4Q9R213"/>
<keyword evidence="1" id="KW-1133">Transmembrane helix</keyword>
<dbReference type="InterPro" id="IPR025263">
    <property type="entry name" value="YhdP_central"/>
</dbReference>